<dbReference type="AlphaFoldDB" id="A0A916PIC8"/>
<reference evidence="1 2" key="1">
    <citation type="submission" date="2015-11" db="EMBL/GenBank/DDBJ databases">
        <authorList>
            <person name="Varghese N."/>
        </authorList>
    </citation>
    <scope>NUCLEOTIDE SEQUENCE [LARGE SCALE GENOMIC DNA]</scope>
    <source>
        <strain evidence="1 2">JGI-25</strain>
    </source>
</reference>
<sequence length="202" mass="22599">MRSKLIFLIFALLFIYSCKKEEQNQILPYIQITVDSKSFKMDSVIAVYDDSAGVMSLIGVKYASGTLQNLIAIGFKFSSDIQVPKTYDATRTPIEMVAIYIDSTNTYSTATVDSLGNPASPIGTGILNLTLHNLTLHTIAGNFELRPKEIDPQTWEVKTKTIYIKGSFQTYYVFLTRGASPPVPLKIFPMPMTNQSKFIYEP</sequence>
<organism evidence="1 2">
    <name type="scientific">Kryptobacter tengchongensis</name>
    <dbReference type="NCBI Taxonomy" id="1643429"/>
    <lineage>
        <taxon>Bacteria</taxon>
        <taxon>Pseudomonadati</taxon>
        <taxon>Candidatus Kryptoniota</taxon>
        <taxon>Candidatus Kryptobacter</taxon>
    </lineage>
</organism>
<name>A0A916PIC8_KRYT1</name>
<evidence type="ECO:0000313" key="1">
    <source>
        <dbReference type="EMBL" id="CUT03290.1"/>
    </source>
</evidence>
<dbReference type="EMBL" id="CZVV01000086">
    <property type="protein sequence ID" value="CUT03290.1"/>
    <property type="molecule type" value="Genomic_DNA"/>
</dbReference>
<dbReference type="PROSITE" id="PS51257">
    <property type="entry name" value="PROKAR_LIPOPROTEIN"/>
    <property type="match status" value="1"/>
</dbReference>
<protein>
    <submittedName>
        <fullName evidence="1">Uncharacterized protein</fullName>
    </submittedName>
</protein>
<evidence type="ECO:0000313" key="2">
    <source>
        <dbReference type="Proteomes" id="UP000243105"/>
    </source>
</evidence>
<gene>
    <name evidence="1" type="ORF">JGI25_01203</name>
</gene>
<proteinExistence type="predicted"/>
<dbReference type="RefSeq" id="WP_072212125.1">
    <property type="nucleotide sequence ID" value="NZ_CZVV01000086.1"/>
</dbReference>
<accession>A0A916PIC8</accession>
<comment type="caution">
    <text evidence="1">The sequence shown here is derived from an EMBL/GenBank/DDBJ whole genome shotgun (WGS) entry which is preliminary data.</text>
</comment>
<dbReference type="Proteomes" id="UP000243105">
    <property type="component" value="Unassembled WGS sequence"/>
</dbReference>